<evidence type="ECO:0000313" key="2">
    <source>
        <dbReference type="Proteomes" id="UP001526246"/>
    </source>
</evidence>
<dbReference type="InterPro" id="IPR007715">
    <property type="entry name" value="Coq4"/>
</dbReference>
<keyword evidence="2" id="KW-1185">Reference proteome</keyword>
<name>A0ABT3JCU1_9SPHN</name>
<gene>
    <name evidence="1" type="ORF">OMW55_03635</name>
</gene>
<organism evidence="1 2">
    <name type="scientific">Sphingomonas arvum</name>
    <dbReference type="NCBI Taxonomy" id="2992113"/>
    <lineage>
        <taxon>Bacteria</taxon>
        <taxon>Pseudomonadati</taxon>
        <taxon>Pseudomonadota</taxon>
        <taxon>Alphaproteobacteria</taxon>
        <taxon>Sphingomonadales</taxon>
        <taxon>Sphingomonadaceae</taxon>
        <taxon>Sphingomonas</taxon>
    </lineage>
</organism>
<dbReference type="PANTHER" id="PTHR12922:SF7">
    <property type="entry name" value="UBIQUINONE BIOSYNTHESIS PROTEIN COQ4 HOMOLOG, MITOCHONDRIAL"/>
    <property type="match status" value="1"/>
</dbReference>
<dbReference type="PANTHER" id="PTHR12922">
    <property type="entry name" value="UBIQUINONE BIOSYNTHESIS PROTEIN"/>
    <property type="match status" value="1"/>
</dbReference>
<comment type="caution">
    <text evidence="1">The sequence shown here is derived from an EMBL/GenBank/DDBJ whole genome shotgun (WGS) entry which is preliminary data.</text>
</comment>
<dbReference type="Pfam" id="PF05019">
    <property type="entry name" value="Coq4"/>
    <property type="match status" value="1"/>
</dbReference>
<dbReference type="EMBL" id="JAPDOB010000001">
    <property type="protein sequence ID" value="MCW3796896.1"/>
    <property type="molecule type" value="Genomic_DNA"/>
</dbReference>
<dbReference type="RefSeq" id="WP_264880892.1">
    <property type="nucleotide sequence ID" value="NZ_JAPDOB010000001.1"/>
</dbReference>
<reference evidence="1 2" key="1">
    <citation type="submission" date="2022-10" db="EMBL/GenBank/DDBJ databases">
        <title>Sphingomonas sp.</title>
        <authorList>
            <person name="Jin C."/>
        </authorList>
    </citation>
    <scope>NUCLEOTIDE SEQUENCE [LARGE SCALE GENOMIC DNA]</scope>
    <source>
        <strain evidence="1 2">BN140010</strain>
    </source>
</reference>
<accession>A0ABT3JCU1</accession>
<proteinExistence type="predicted"/>
<evidence type="ECO:0000313" key="1">
    <source>
        <dbReference type="EMBL" id="MCW3796896.1"/>
    </source>
</evidence>
<protein>
    <submittedName>
        <fullName evidence="1">Coq4 family protein</fullName>
    </submittedName>
</protein>
<dbReference type="Proteomes" id="UP001526246">
    <property type="component" value="Unassembled WGS sequence"/>
</dbReference>
<sequence length="238" mass="26782">MSGKIDARFGELFLRSAEDFYAYGVHLLFNDWWEAAPCDAIQVYVDAIEQHPEQGPLAAAGWFAPEIGVADLARYPEGSLGAAYRRFMTENDLMEHLAEGYRELHEAFEKDGKLNRLPAVLRYKVLRGYQTHDLHHVLTGYPATPYGELAIQAFGLAQTNFPYAAMWIAVVTAHMTLVDPALTVPAMDAITSGWALGRRARSIQFVKFEQMLDRPLRELRHDYGFMADPCALFPAELA</sequence>